<dbReference type="OrthoDB" id="3241054at2759"/>
<dbReference type="EMBL" id="SGPL01000361">
    <property type="protein sequence ID" value="THH13355.1"/>
    <property type="molecule type" value="Genomic_DNA"/>
</dbReference>
<protein>
    <submittedName>
        <fullName evidence="3">Uncharacterized protein</fullName>
    </submittedName>
</protein>
<feature type="chain" id="PRO_5020881530" evidence="2">
    <location>
        <begin position="21"/>
        <end position="267"/>
    </location>
</feature>
<evidence type="ECO:0000313" key="4">
    <source>
        <dbReference type="Proteomes" id="UP000310158"/>
    </source>
</evidence>
<reference evidence="3 4" key="1">
    <citation type="submission" date="2019-02" db="EMBL/GenBank/DDBJ databases">
        <title>Genome sequencing of the rare red list fungi Bondarzewia mesenterica.</title>
        <authorList>
            <person name="Buettner E."/>
            <person name="Kellner H."/>
        </authorList>
    </citation>
    <scope>NUCLEOTIDE SEQUENCE [LARGE SCALE GENOMIC DNA]</scope>
    <source>
        <strain evidence="3 4">DSM 108281</strain>
    </source>
</reference>
<dbReference type="Proteomes" id="UP000310158">
    <property type="component" value="Unassembled WGS sequence"/>
</dbReference>
<proteinExistence type="predicted"/>
<evidence type="ECO:0000256" key="1">
    <source>
        <dbReference type="SAM" id="MobiDB-lite"/>
    </source>
</evidence>
<feature type="signal peptide" evidence="2">
    <location>
        <begin position="1"/>
        <end position="20"/>
    </location>
</feature>
<name>A0A4S4LN27_9AGAM</name>
<accession>A0A4S4LN27</accession>
<gene>
    <name evidence="3" type="ORF">EW146_g6853</name>
</gene>
<dbReference type="AlphaFoldDB" id="A0A4S4LN27"/>
<sequence length="267" mass="25667">MFSKIFLSLLVLVFASQVHAHAAIAPALGVSGTPVRNDAQRPSTASPCGNVNIASTIDSSTAVPAAADGTFAATITNFNAGQDGSRQVTAQVDATGTGKTFAAAEVLTNGDLAPTSTGSQQLSVQLPSGAKCTGGKAGNLCLASFTTAGGFGNCVVVSQGAAAATGGNPTVAAGNATVAAGNATVAAGDATVAAGNATVAAGNATVAAGNATSIAGNATGNATTAAVKKGGNRKHKASGAKANDAKNAARSSNRHWASRRSAYVPLA</sequence>
<comment type="caution">
    <text evidence="3">The sequence shown here is derived from an EMBL/GenBank/DDBJ whole genome shotgun (WGS) entry which is preliminary data.</text>
</comment>
<evidence type="ECO:0000313" key="3">
    <source>
        <dbReference type="EMBL" id="THH13355.1"/>
    </source>
</evidence>
<organism evidence="3 4">
    <name type="scientific">Bondarzewia mesenterica</name>
    <dbReference type="NCBI Taxonomy" id="1095465"/>
    <lineage>
        <taxon>Eukaryota</taxon>
        <taxon>Fungi</taxon>
        <taxon>Dikarya</taxon>
        <taxon>Basidiomycota</taxon>
        <taxon>Agaricomycotina</taxon>
        <taxon>Agaricomycetes</taxon>
        <taxon>Russulales</taxon>
        <taxon>Bondarzewiaceae</taxon>
        <taxon>Bondarzewia</taxon>
    </lineage>
</organism>
<keyword evidence="4" id="KW-1185">Reference proteome</keyword>
<evidence type="ECO:0000256" key="2">
    <source>
        <dbReference type="SAM" id="SignalP"/>
    </source>
</evidence>
<keyword evidence="2" id="KW-0732">Signal</keyword>
<feature type="region of interest" description="Disordered" evidence="1">
    <location>
        <begin position="227"/>
        <end position="267"/>
    </location>
</feature>